<evidence type="ECO:0000313" key="1">
    <source>
        <dbReference type="EMBL" id="GGK01688.1"/>
    </source>
</evidence>
<protein>
    <recommendedName>
        <fullName evidence="3">MYND finger</fullName>
    </recommendedName>
</protein>
<keyword evidence="2" id="KW-1185">Reference proteome</keyword>
<proteinExistence type="predicted"/>
<organism evidence="1 2">
    <name type="scientific">Pseudomonas matsuisoli</name>
    <dbReference type="NCBI Taxonomy" id="1515666"/>
    <lineage>
        <taxon>Bacteria</taxon>
        <taxon>Pseudomonadati</taxon>
        <taxon>Pseudomonadota</taxon>
        <taxon>Gammaproteobacteria</taxon>
        <taxon>Pseudomonadales</taxon>
        <taxon>Pseudomonadaceae</taxon>
        <taxon>Pseudomonas</taxon>
    </lineage>
</organism>
<dbReference type="EMBL" id="BMPO01000006">
    <property type="protein sequence ID" value="GGK01688.1"/>
    <property type="molecule type" value="Genomic_DNA"/>
</dbReference>
<accession>A0A917UZN1</accession>
<evidence type="ECO:0008006" key="3">
    <source>
        <dbReference type="Google" id="ProtNLM"/>
    </source>
</evidence>
<sequence length="79" mass="9198">MLRLLFWIAVIALVVWYWRRKKRATARTNETNVRPEEPAPMVRCATCGVHVPQQQALLQDQKWYCSHTHLPKTGSTGDH</sequence>
<dbReference type="InterPro" id="IPR049708">
    <property type="entry name" value="PP0621-like"/>
</dbReference>
<evidence type="ECO:0000313" key="2">
    <source>
        <dbReference type="Proteomes" id="UP000635983"/>
    </source>
</evidence>
<dbReference type="Proteomes" id="UP000635983">
    <property type="component" value="Unassembled WGS sequence"/>
</dbReference>
<dbReference type="RefSeq" id="WP_229779445.1">
    <property type="nucleotide sequence ID" value="NZ_BMPO01000006.1"/>
</dbReference>
<comment type="caution">
    <text evidence="1">The sequence shown here is derived from an EMBL/GenBank/DDBJ whole genome shotgun (WGS) entry which is preliminary data.</text>
</comment>
<gene>
    <name evidence="1" type="ORF">GCM10009304_29360</name>
</gene>
<dbReference type="NCBIfam" id="NF041023">
    <property type="entry name" value="PP0621_fam"/>
    <property type="match status" value="1"/>
</dbReference>
<reference evidence="1" key="2">
    <citation type="submission" date="2020-09" db="EMBL/GenBank/DDBJ databases">
        <authorList>
            <person name="Sun Q."/>
            <person name="Ohkuma M."/>
        </authorList>
    </citation>
    <scope>NUCLEOTIDE SEQUENCE</scope>
    <source>
        <strain evidence="1">JCM 30078</strain>
    </source>
</reference>
<reference evidence="1" key="1">
    <citation type="journal article" date="2014" name="Int. J. Syst. Evol. Microbiol.">
        <title>Complete genome sequence of Corynebacterium casei LMG S-19264T (=DSM 44701T), isolated from a smear-ripened cheese.</title>
        <authorList>
            <consortium name="US DOE Joint Genome Institute (JGI-PGF)"/>
            <person name="Walter F."/>
            <person name="Albersmeier A."/>
            <person name="Kalinowski J."/>
            <person name="Ruckert C."/>
        </authorList>
    </citation>
    <scope>NUCLEOTIDE SEQUENCE</scope>
    <source>
        <strain evidence="1">JCM 30078</strain>
    </source>
</reference>
<dbReference type="AlphaFoldDB" id="A0A917UZN1"/>
<name>A0A917UZN1_9PSED</name>